<feature type="transmembrane region" description="Helical" evidence="1">
    <location>
        <begin position="33"/>
        <end position="55"/>
    </location>
</feature>
<keyword evidence="1" id="KW-0472">Membrane</keyword>
<feature type="transmembrane region" description="Helical" evidence="1">
    <location>
        <begin position="106"/>
        <end position="124"/>
    </location>
</feature>
<dbReference type="AlphaFoldDB" id="A0A0G0Z7D2"/>
<proteinExistence type="predicted"/>
<accession>A0A0G0Z7D2</accession>
<feature type="transmembrane region" description="Helical" evidence="1">
    <location>
        <begin position="75"/>
        <end position="94"/>
    </location>
</feature>
<sequence>MKTKLLSIWKPIADFLTKYISIGYLCSSPRGNILMIIILSISGVLFLGGIIVKYLLPRKIWKLKERVYKKYLNYFFKWTWGFAFFGAFLSFFAYEETAYFGYRLWLYTWVLALFAWIIYTIFIFRPKLKADLKKHHKKKEKEKWMKK</sequence>
<organism evidence="2 3">
    <name type="scientific">candidate division CPR2 bacterium GW2011_GWC1_41_48</name>
    <dbReference type="NCBI Taxonomy" id="1618344"/>
    <lineage>
        <taxon>Bacteria</taxon>
        <taxon>Bacteria division CPR2</taxon>
    </lineage>
</organism>
<gene>
    <name evidence="2" type="ORF">UU65_C0003G0003</name>
</gene>
<name>A0A0G0Z7D2_UNCC2</name>
<reference evidence="2 3" key="1">
    <citation type="journal article" date="2015" name="Nature">
        <title>rRNA introns, odd ribosomes, and small enigmatic genomes across a large radiation of phyla.</title>
        <authorList>
            <person name="Brown C.T."/>
            <person name="Hug L.A."/>
            <person name="Thomas B.C."/>
            <person name="Sharon I."/>
            <person name="Castelle C.J."/>
            <person name="Singh A."/>
            <person name="Wilkins M.J."/>
            <person name="Williams K.H."/>
            <person name="Banfield J.F."/>
        </authorList>
    </citation>
    <scope>NUCLEOTIDE SEQUENCE [LARGE SCALE GENOMIC DNA]</scope>
</reference>
<dbReference type="EMBL" id="LCBL01000003">
    <property type="protein sequence ID" value="KKS08948.1"/>
    <property type="molecule type" value="Genomic_DNA"/>
</dbReference>
<protein>
    <submittedName>
        <fullName evidence="2">Uncharacterized protein</fullName>
    </submittedName>
</protein>
<evidence type="ECO:0000256" key="1">
    <source>
        <dbReference type="SAM" id="Phobius"/>
    </source>
</evidence>
<keyword evidence="1" id="KW-0812">Transmembrane</keyword>
<comment type="caution">
    <text evidence="2">The sequence shown here is derived from an EMBL/GenBank/DDBJ whole genome shotgun (WGS) entry which is preliminary data.</text>
</comment>
<dbReference type="Proteomes" id="UP000033869">
    <property type="component" value="Unassembled WGS sequence"/>
</dbReference>
<evidence type="ECO:0000313" key="3">
    <source>
        <dbReference type="Proteomes" id="UP000033869"/>
    </source>
</evidence>
<evidence type="ECO:0000313" key="2">
    <source>
        <dbReference type="EMBL" id="KKS08948.1"/>
    </source>
</evidence>
<keyword evidence="1" id="KW-1133">Transmembrane helix</keyword>